<proteinExistence type="predicted"/>
<keyword evidence="2" id="KW-0472">Membrane</keyword>
<organism evidence="3 4">
    <name type="scientific">Buchananella hordeovulneris</name>
    <dbReference type="NCBI Taxonomy" id="52770"/>
    <lineage>
        <taxon>Bacteria</taxon>
        <taxon>Bacillati</taxon>
        <taxon>Actinomycetota</taxon>
        <taxon>Actinomycetes</taxon>
        <taxon>Actinomycetales</taxon>
        <taxon>Actinomycetaceae</taxon>
        <taxon>Buchananella</taxon>
    </lineage>
</organism>
<dbReference type="Proteomes" id="UP000185612">
    <property type="component" value="Unassembled WGS sequence"/>
</dbReference>
<protein>
    <submittedName>
        <fullName evidence="3">Uncharacterized protein</fullName>
    </submittedName>
</protein>
<evidence type="ECO:0000313" key="3">
    <source>
        <dbReference type="EMBL" id="OKL52796.1"/>
    </source>
</evidence>
<feature type="region of interest" description="Disordered" evidence="1">
    <location>
        <begin position="1"/>
        <end position="59"/>
    </location>
</feature>
<sequence length="142" mass="14741">MRNSQPDHHNPTEPLSPLEDTTAARATADTEFLPDAAQAPADGQTRPLPRTDSYLSGGGPAEATAAVPVWSASDTQPVVARAVRPLALVWALLVIAAGVGLAFAAVGYRPNLQFSFVGLLAFVGGAFVVAALASLLPKKKQR</sequence>
<feature type="transmembrane region" description="Helical" evidence="2">
    <location>
        <begin position="114"/>
        <end position="136"/>
    </location>
</feature>
<evidence type="ECO:0000256" key="1">
    <source>
        <dbReference type="SAM" id="MobiDB-lite"/>
    </source>
</evidence>
<evidence type="ECO:0000313" key="4">
    <source>
        <dbReference type="Proteomes" id="UP000185612"/>
    </source>
</evidence>
<dbReference type="STRING" id="52770.BSZ40_01455"/>
<evidence type="ECO:0000256" key="2">
    <source>
        <dbReference type="SAM" id="Phobius"/>
    </source>
</evidence>
<reference evidence="4" key="1">
    <citation type="submission" date="2016-12" db="EMBL/GenBank/DDBJ databases">
        <authorList>
            <person name="Meng X."/>
        </authorList>
    </citation>
    <scope>NUCLEOTIDE SEQUENCE [LARGE SCALE GENOMIC DNA]</scope>
    <source>
        <strain evidence="4">DSM 20732</strain>
    </source>
</reference>
<dbReference type="AlphaFoldDB" id="A0A1Q5PZ90"/>
<name>A0A1Q5PZ90_9ACTO</name>
<feature type="compositionally biased region" description="Basic and acidic residues" evidence="1">
    <location>
        <begin position="1"/>
        <end position="11"/>
    </location>
</feature>
<keyword evidence="2" id="KW-1133">Transmembrane helix</keyword>
<keyword evidence="2" id="KW-0812">Transmembrane</keyword>
<feature type="compositionally biased region" description="Low complexity" evidence="1">
    <location>
        <begin position="20"/>
        <end position="30"/>
    </location>
</feature>
<dbReference type="RefSeq" id="WP_073822551.1">
    <property type="nucleotide sequence ID" value="NZ_MQVS01000001.1"/>
</dbReference>
<comment type="caution">
    <text evidence="3">The sequence shown here is derived from an EMBL/GenBank/DDBJ whole genome shotgun (WGS) entry which is preliminary data.</text>
</comment>
<dbReference type="InParanoid" id="A0A1Q5PZ90"/>
<gene>
    <name evidence="3" type="ORF">BSZ40_01455</name>
</gene>
<keyword evidence="4" id="KW-1185">Reference proteome</keyword>
<accession>A0A1Q5PZ90</accession>
<feature type="transmembrane region" description="Helical" evidence="2">
    <location>
        <begin position="86"/>
        <end position="108"/>
    </location>
</feature>
<dbReference type="EMBL" id="MQVS01000001">
    <property type="protein sequence ID" value="OKL52796.1"/>
    <property type="molecule type" value="Genomic_DNA"/>
</dbReference>